<dbReference type="RefSeq" id="WP_124081711.1">
    <property type="nucleotide sequence ID" value="NZ_UWPJ01000036.1"/>
</dbReference>
<protein>
    <submittedName>
        <fullName evidence="1">Chromosome partitioning protein ParA</fullName>
    </submittedName>
</protein>
<reference evidence="1 2" key="1">
    <citation type="submission" date="2018-10" db="EMBL/GenBank/DDBJ databases">
        <authorList>
            <person name="Criscuolo A."/>
        </authorList>
    </citation>
    <scope>NUCLEOTIDE SEQUENCE [LARGE SCALE GENOMIC DNA]</scope>
    <source>
        <strain evidence="1">DnA1</strain>
    </source>
</reference>
<dbReference type="OrthoDB" id="5288747at2"/>
<name>A0A3P4B766_9BURK</name>
<gene>
    <name evidence="1" type="primary">parA</name>
    <name evidence="1" type="ORF">PIGHUM_04225</name>
</gene>
<dbReference type="Pfam" id="PF06564">
    <property type="entry name" value="CBP_BcsQ"/>
    <property type="match status" value="1"/>
</dbReference>
<dbReference type="InterPro" id="IPR027417">
    <property type="entry name" value="P-loop_NTPase"/>
</dbReference>
<keyword evidence="2" id="KW-1185">Reference proteome</keyword>
<dbReference type="SUPFAM" id="SSF52540">
    <property type="entry name" value="P-loop containing nucleoside triphosphate hydrolases"/>
    <property type="match status" value="1"/>
</dbReference>
<evidence type="ECO:0000313" key="2">
    <source>
        <dbReference type="Proteomes" id="UP000277294"/>
    </source>
</evidence>
<dbReference type="CDD" id="cd02042">
    <property type="entry name" value="ParAB_family"/>
    <property type="match status" value="1"/>
</dbReference>
<organism evidence="1 2">
    <name type="scientific">Pigmentiphaga humi</name>
    <dbReference type="NCBI Taxonomy" id="2478468"/>
    <lineage>
        <taxon>Bacteria</taxon>
        <taxon>Pseudomonadati</taxon>
        <taxon>Pseudomonadota</taxon>
        <taxon>Betaproteobacteria</taxon>
        <taxon>Burkholderiales</taxon>
        <taxon>Alcaligenaceae</taxon>
        <taxon>Pigmentiphaga</taxon>
    </lineage>
</organism>
<dbReference type="Proteomes" id="UP000277294">
    <property type="component" value="Unassembled WGS sequence"/>
</dbReference>
<evidence type="ECO:0000313" key="1">
    <source>
        <dbReference type="EMBL" id="VCU72129.1"/>
    </source>
</evidence>
<dbReference type="PANTHER" id="PTHR13696:SF99">
    <property type="entry name" value="COBYRINIC ACID AC-DIAMIDE SYNTHASE"/>
    <property type="match status" value="1"/>
</dbReference>
<dbReference type="PANTHER" id="PTHR13696">
    <property type="entry name" value="P-LOOP CONTAINING NUCLEOSIDE TRIPHOSPHATE HYDROLASE"/>
    <property type="match status" value="1"/>
</dbReference>
<proteinExistence type="predicted"/>
<dbReference type="EMBL" id="UWPJ01000036">
    <property type="protein sequence ID" value="VCU72129.1"/>
    <property type="molecule type" value="Genomic_DNA"/>
</dbReference>
<dbReference type="PIRSF" id="PIRSF009320">
    <property type="entry name" value="Nuc_binding_HP_1000"/>
    <property type="match status" value="1"/>
</dbReference>
<sequence>MKIIAIVSAKGGVGKTTVTANLSTALRQGGQDVLTVDLDPQNALHLHLGGTPRHIDGVSRATLSGRDWRAIGPISPSGVVALPYGAVNENDRQAFERHLEQYPTWLTDNLRKLDLGPDHLVILDTPPGPSIYMRAALSAANLVVIVMLPDAASYATLPMMEGLVQTYCLPRQNFIDHTFVLNQVDNSRLLSRDVSQIMRSEFGSRIVGPVHQDQSVSEALAFNQSVLEYDIHCQATQDYRSCARNVLAALNGQ</sequence>
<dbReference type="InterPro" id="IPR017746">
    <property type="entry name" value="Cellulose_synthase_operon_BcsQ"/>
</dbReference>
<dbReference type="InterPro" id="IPR050678">
    <property type="entry name" value="DNA_Partitioning_ATPase"/>
</dbReference>
<accession>A0A3P4B766</accession>
<dbReference type="NCBIfam" id="TIGR03371">
    <property type="entry name" value="cellulose_yhjQ"/>
    <property type="match status" value="1"/>
</dbReference>
<dbReference type="AlphaFoldDB" id="A0A3P4B766"/>
<dbReference type="Gene3D" id="3.40.50.300">
    <property type="entry name" value="P-loop containing nucleotide triphosphate hydrolases"/>
    <property type="match status" value="1"/>
</dbReference>